<dbReference type="RefSeq" id="WP_301225605.1">
    <property type="nucleotide sequence ID" value="NZ_JAROCG010000001.1"/>
</dbReference>
<gene>
    <name evidence="1" type="ORF">P5G52_06085</name>
</gene>
<dbReference type="EMBL" id="JAROCG010000001">
    <property type="protein sequence ID" value="MDN4610435.1"/>
    <property type="molecule type" value="Genomic_DNA"/>
</dbReference>
<proteinExistence type="predicted"/>
<evidence type="ECO:0000313" key="1">
    <source>
        <dbReference type="EMBL" id="MDN4610435.1"/>
    </source>
</evidence>
<reference evidence="1" key="1">
    <citation type="submission" date="2023-06" db="EMBL/GenBank/DDBJ databases">
        <title>MT1 and MT2 Draft Genomes of Novel Species.</title>
        <authorList>
            <person name="Venkateswaran K."/>
        </authorList>
    </citation>
    <scope>NUCLEOTIDE SEQUENCE</scope>
    <source>
        <strain evidence="1">IIF3SC-B10</strain>
    </source>
</reference>
<dbReference type="PANTHER" id="PTHR37489:SF1">
    <property type="entry name" value="DUF3500 DOMAIN-CONTAINING PROTEIN"/>
    <property type="match status" value="1"/>
</dbReference>
<accession>A0ABT8JZ35</accession>
<evidence type="ECO:0000313" key="2">
    <source>
        <dbReference type="Proteomes" id="UP001174209"/>
    </source>
</evidence>
<sequence>MSEAAAAFTATLTEGQITTLSFDYTDTAAKSNWSNLPEGLVQRSGLAMGDLTDEQREAALALLQAMLSEEGYQQVLDTFAADDVLGSGTLSGGTGPQLDWSSDNYFFAFFGDPTADSQFMVQFGGHHLALNIDYSDGAVTMTPEFVGIEPQTWTDESGTTIEPLGALKDSVFAVLGSLSAEELTTSELPQIYDDVVMGAGADADAFPEDGGVLVSDLTQEQQDLVTAAIEEWVGDIDEAVAAEITASYVAAYDETYISWSGSTDPESEDAYFRISGPQVWIEYVHQAGIGGSDIHLHTVYRDKTSAYGA</sequence>
<dbReference type="Pfam" id="PF12006">
    <property type="entry name" value="DUF3500"/>
    <property type="match status" value="1"/>
</dbReference>
<dbReference type="InterPro" id="IPR021889">
    <property type="entry name" value="DUF3500"/>
</dbReference>
<protein>
    <submittedName>
        <fullName evidence="1">DUF3500 domain-containing protein</fullName>
    </submittedName>
</protein>
<keyword evidence="2" id="KW-1185">Reference proteome</keyword>
<comment type="caution">
    <text evidence="1">The sequence shown here is derived from an EMBL/GenBank/DDBJ whole genome shotgun (WGS) entry which is preliminary data.</text>
</comment>
<dbReference type="PANTHER" id="PTHR37489">
    <property type="entry name" value="DUF3500 DOMAIN-CONTAINING PROTEIN"/>
    <property type="match status" value="1"/>
</dbReference>
<name>A0ABT8JZ35_9MICC</name>
<dbReference type="Proteomes" id="UP001174209">
    <property type="component" value="Unassembled WGS sequence"/>
</dbReference>
<organism evidence="1 2">
    <name type="scientific">Arthrobacter burdickii</name>
    <dbReference type="NCBI Taxonomy" id="3035920"/>
    <lineage>
        <taxon>Bacteria</taxon>
        <taxon>Bacillati</taxon>
        <taxon>Actinomycetota</taxon>
        <taxon>Actinomycetes</taxon>
        <taxon>Micrococcales</taxon>
        <taxon>Micrococcaceae</taxon>
        <taxon>Arthrobacter</taxon>
    </lineage>
</organism>